<evidence type="ECO:0000256" key="17">
    <source>
        <dbReference type="SAM" id="MobiDB-lite"/>
    </source>
</evidence>
<dbReference type="InterPro" id="IPR038248">
    <property type="entry name" value="Dicer_dimer_sf"/>
</dbReference>
<evidence type="ECO:0000256" key="8">
    <source>
        <dbReference type="ARBA" id="ARBA00022806"/>
    </source>
</evidence>
<dbReference type="CDD" id="cd18034">
    <property type="entry name" value="DEXHc_dicer"/>
    <property type="match status" value="1"/>
</dbReference>
<dbReference type="GO" id="GO:0005524">
    <property type="term" value="F:ATP binding"/>
    <property type="evidence" value="ECO:0007669"/>
    <property type="project" value="UniProtKB-KW"/>
</dbReference>
<name>A0A8H6NY52_9PEZI</name>
<keyword evidence="7" id="KW-0378">Hydrolase</keyword>
<organism evidence="23 24">
    <name type="scientific">Colletotrichum musicola</name>
    <dbReference type="NCBI Taxonomy" id="2175873"/>
    <lineage>
        <taxon>Eukaryota</taxon>
        <taxon>Fungi</taxon>
        <taxon>Dikarya</taxon>
        <taxon>Ascomycota</taxon>
        <taxon>Pezizomycotina</taxon>
        <taxon>Sordariomycetes</taxon>
        <taxon>Hypocreomycetidae</taxon>
        <taxon>Glomerellales</taxon>
        <taxon>Glomerellaceae</taxon>
        <taxon>Colletotrichum</taxon>
        <taxon>Colletotrichum orchidearum species complex</taxon>
    </lineage>
</organism>
<feature type="domain" description="Helicase C-terminal" evidence="21">
    <location>
        <begin position="416"/>
        <end position="570"/>
    </location>
</feature>
<evidence type="ECO:0000256" key="10">
    <source>
        <dbReference type="ARBA" id="ARBA00022842"/>
    </source>
</evidence>
<dbReference type="SUPFAM" id="SSF54768">
    <property type="entry name" value="dsRNA-binding domain-like"/>
    <property type="match status" value="1"/>
</dbReference>
<feature type="compositionally biased region" description="Polar residues" evidence="17">
    <location>
        <begin position="23"/>
        <end position="34"/>
    </location>
</feature>
<comment type="cofactor">
    <cofactor evidence="1">
        <name>Mn(2+)</name>
        <dbReference type="ChEBI" id="CHEBI:29035"/>
    </cofactor>
</comment>
<keyword evidence="5" id="KW-0677">Repeat</keyword>
<dbReference type="SUPFAM" id="SSF52540">
    <property type="entry name" value="P-loop containing nucleoside triphosphate hydrolases"/>
    <property type="match status" value="1"/>
</dbReference>
<dbReference type="OrthoDB" id="416741at2759"/>
<evidence type="ECO:0000256" key="9">
    <source>
        <dbReference type="ARBA" id="ARBA00022840"/>
    </source>
</evidence>
<dbReference type="SMART" id="SM00535">
    <property type="entry name" value="RIBOc"/>
    <property type="match status" value="2"/>
</dbReference>
<dbReference type="CDD" id="cd00593">
    <property type="entry name" value="RIBOc"/>
    <property type="match status" value="2"/>
</dbReference>
<dbReference type="InterPro" id="IPR005034">
    <property type="entry name" value="Dicer_dimerisation"/>
</dbReference>
<feature type="domain" description="Dicer dsRNA-binding fold" evidence="22">
    <location>
        <begin position="600"/>
        <end position="697"/>
    </location>
</feature>
<evidence type="ECO:0000313" key="24">
    <source>
        <dbReference type="Proteomes" id="UP000639643"/>
    </source>
</evidence>
<feature type="domain" description="Helicase ATP-binding" evidence="20">
    <location>
        <begin position="68"/>
        <end position="245"/>
    </location>
</feature>
<dbReference type="Gene3D" id="3.40.50.300">
    <property type="entry name" value="P-loop containing nucleotide triphosphate hydrolases"/>
    <property type="match status" value="2"/>
</dbReference>
<keyword evidence="16" id="KW-0175">Coiled coil</keyword>
<keyword evidence="8" id="KW-0347">Helicase</keyword>
<evidence type="ECO:0000259" key="18">
    <source>
        <dbReference type="PROSITE" id="PS50137"/>
    </source>
</evidence>
<dbReference type="PROSITE" id="PS51194">
    <property type="entry name" value="HELICASE_CTER"/>
    <property type="match status" value="1"/>
</dbReference>
<keyword evidence="4" id="KW-0479">Metal-binding</keyword>
<feature type="compositionally biased region" description="Polar residues" evidence="17">
    <location>
        <begin position="1"/>
        <end position="13"/>
    </location>
</feature>
<dbReference type="GO" id="GO:0030422">
    <property type="term" value="P:siRNA processing"/>
    <property type="evidence" value="ECO:0007669"/>
    <property type="project" value="TreeGrafter"/>
</dbReference>
<dbReference type="PANTHER" id="PTHR14950:SF37">
    <property type="entry name" value="ENDORIBONUCLEASE DICER"/>
    <property type="match status" value="1"/>
</dbReference>
<evidence type="ECO:0000259" key="21">
    <source>
        <dbReference type="PROSITE" id="PS51194"/>
    </source>
</evidence>
<dbReference type="InterPro" id="IPR001650">
    <property type="entry name" value="Helicase_C-like"/>
</dbReference>
<dbReference type="PROSITE" id="PS00517">
    <property type="entry name" value="RNASE_3_1"/>
    <property type="match status" value="1"/>
</dbReference>
<feature type="domain" description="DRBM" evidence="18">
    <location>
        <begin position="1347"/>
        <end position="1414"/>
    </location>
</feature>
<dbReference type="InterPro" id="IPR027417">
    <property type="entry name" value="P-loop_NTPase"/>
</dbReference>
<comment type="cofactor">
    <cofactor evidence="2">
        <name>Mg(2+)</name>
        <dbReference type="ChEBI" id="CHEBI:18420"/>
    </cofactor>
</comment>
<dbReference type="PROSITE" id="PS51192">
    <property type="entry name" value="HELICASE_ATP_BIND_1"/>
    <property type="match status" value="1"/>
</dbReference>
<dbReference type="Pfam" id="PF03368">
    <property type="entry name" value="Dicer_dimer"/>
    <property type="match status" value="1"/>
</dbReference>
<dbReference type="InterPro" id="IPR000999">
    <property type="entry name" value="RNase_III_dom"/>
</dbReference>
<dbReference type="SMART" id="SM00487">
    <property type="entry name" value="DEXDc"/>
    <property type="match status" value="1"/>
</dbReference>
<evidence type="ECO:0000256" key="7">
    <source>
        <dbReference type="ARBA" id="ARBA00022801"/>
    </source>
</evidence>
<evidence type="ECO:0000256" key="4">
    <source>
        <dbReference type="ARBA" id="ARBA00022723"/>
    </source>
</evidence>
<keyword evidence="11 15" id="KW-0694">RNA-binding</keyword>
<dbReference type="InterPro" id="IPR036389">
    <property type="entry name" value="RNase_III_sf"/>
</dbReference>
<feature type="domain" description="RNase III" evidence="19">
    <location>
        <begin position="1133"/>
        <end position="1317"/>
    </location>
</feature>
<gene>
    <name evidence="23" type="ORF">CMUS01_00865</name>
</gene>
<dbReference type="Gene3D" id="3.30.160.380">
    <property type="entry name" value="Dicer dimerisation domain"/>
    <property type="match status" value="1"/>
</dbReference>
<proteinExistence type="inferred from homology"/>
<dbReference type="Gene3D" id="1.10.1520.10">
    <property type="entry name" value="Ribonuclease III domain"/>
    <property type="match status" value="2"/>
</dbReference>
<dbReference type="PROSITE" id="PS50137">
    <property type="entry name" value="DS_RBD"/>
    <property type="match status" value="1"/>
</dbReference>
<dbReference type="SUPFAM" id="SSF69065">
    <property type="entry name" value="RNase III domain-like"/>
    <property type="match status" value="2"/>
</dbReference>
<evidence type="ECO:0000256" key="13">
    <source>
        <dbReference type="ARBA" id="ARBA00023211"/>
    </source>
</evidence>
<dbReference type="Pfam" id="PF00271">
    <property type="entry name" value="Helicase_C"/>
    <property type="match status" value="1"/>
</dbReference>
<evidence type="ECO:0000259" key="20">
    <source>
        <dbReference type="PROSITE" id="PS51192"/>
    </source>
</evidence>
<evidence type="ECO:0000256" key="14">
    <source>
        <dbReference type="ARBA" id="ARBA00025403"/>
    </source>
</evidence>
<dbReference type="Pfam" id="PF00270">
    <property type="entry name" value="DEAD"/>
    <property type="match status" value="1"/>
</dbReference>
<feature type="domain" description="RNase III" evidence="19">
    <location>
        <begin position="950"/>
        <end position="1092"/>
    </location>
</feature>
<dbReference type="GO" id="GO:0051607">
    <property type="term" value="P:defense response to virus"/>
    <property type="evidence" value="ECO:0007669"/>
    <property type="project" value="UniProtKB-KW"/>
</dbReference>
<dbReference type="PROSITE" id="PS50142">
    <property type="entry name" value="RNASE_3_2"/>
    <property type="match status" value="2"/>
</dbReference>
<evidence type="ECO:0000256" key="3">
    <source>
        <dbReference type="ARBA" id="ARBA00022721"/>
    </source>
</evidence>
<dbReference type="GO" id="GO:0004386">
    <property type="term" value="F:helicase activity"/>
    <property type="evidence" value="ECO:0007669"/>
    <property type="project" value="UniProtKB-KW"/>
</dbReference>
<dbReference type="InterPro" id="IPR011545">
    <property type="entry name" value="DEAD/DEAH_box_helicase_dom"/>
</dbReference>
<feature type="coiled-coil region" evidence="16">
    <location>
        <begin position="548"/>
        <end position="579"/>
    </location>
</feature>
<dbReference type="GO" id="GO:0004525">
    <property type="term" value="F:ribonuclease III activity"/>
    <property type="evidence" value="ECO:0007669"/>
    <property type="project" value="InterPro"/>
</dbReference>
<feature type="coiled-coil region" evidence="16">
    <location>
        <begin position="1395"/>
        <end position="1422"/>
    </location>
</feature>
<dbReference type="GO" id="GO:0050688">
    <property type="term" value="P:regulation of defense response to virus"/>
    <property type="evidence" value="ECO:0007669"/>
    <property type="project" value="UniProtKB-KW"/>
</dbReference>
<evidence type="ECO:0000256" key="5">
    <source>
        <dbReference type="ARBA" id="ARBA00022737"/>
    </source>
</evidence>
<dbReference type="InterPro" id="IPR014001">
    <property type="entry name" value="Helicase_ATP-bd"/>
</dbReference>
<dbReference type="GO" id="GO:0005634">
    <property type="term" value="C:nucleus"/>
    <property type="evidence" value="ECO:0007669"/>
    <property type="project" value="TreeGrafter"/>
</dbReference>
<comment type="similarity">
    <text evidence="15">Belongs to the helicase family. Dicer subfamily.</text>
</comment>
<evidence type="ECO:0000256" key="2">
    <source>
        <dbReference type="ARBA" id="ARBA00001946"/>
    </source>
</evidence>
<feature type="region of interest" description="Disordered" evidence="17">
    <location>
        <begin position="1"/>
        <end position="39"/>
    </location>
</feature>
<dbReference type="FunFam" id="1.10.1520.10:FF:000032">
    <property type="entry name" value="Dicer-like protein 2"/>
    <property type="match status" value="1"/>
</dbReference>
<dbReference type="EMBL" id="WIGM01000012">
    <property type="protein sequence ID" value="KAF6844681.1"/>
    <property type="molecule type" value="Genomic_DNA"/>
</dbReference>
<keyword evidence="12" id="KW-0051">Antiviral defense</keyword>
<dbReference type="InterPro" id="IPR014720">
    <property type="entry name" value="dsRBD_dom"/>
</dbReference>
<evidence type="ECO:0000259" key="22">
    <source>
        <dbReference type="PROSITE" id="PS51327"/>
    </source>
</evidence>
<dbReference type="Proteomes" id="UP000639643">
    <property type="component" value="Unassembled WGS sequence"/>
</dbReference>
<keyword evidence="3" id="KW-0930">Antiviral protein</keyword>
<keyword evidence="10" id="KW-0460">Magnesium</keyword>
<evidence type="ECO:0000313" key="23">
    <source>
        <dbReference type="EMBL" id="KAF6844681.1"/>
    </source>
</evidence>
<protein>
    <submittedName>
        <fullName evidence="23">Dicer-like protein 2</fullName>
    </submittedName>
</protein>
<keyword evidence="24" id="KW-1185">Reference proteome</keyword>
<evidence type="ECO:0000256" key="6">
    <source>
        <dbReference type="ARBA" id="ARBA00022741"/>
    </source>
</evidence>
<accession>A0A8H6NY52</accession>
<dbReference type="GO" id="GO:0005737">
    <property type="term" value="C:cytoplasm"/>
    <property type="evidence" value="ECO:0007669"/>
    <property type="project" value="TreeGrafter"/>
</dbReference>
<comment type="function">
    <text evidence="14">Dicer-like endonuclease involved in cleaving double-stranded RNA in the RNA interference (RNAi) pathway. Produces 21 to 25 bp dsRNAs (siRNAs) which target the selective destruction of homologous RNAs leading to sequence-specific suppression of gene expression, called post-transcriptional gene silencing (PTGS). Part of a broad host defense response against viral infection and transposons.</text>
</comment>
<evidence type="ECO:0000256" key="12">
    <source>
        <dbReference type="ARBA" id="ARBA00023118"/>
    </source>
</evidence>
<comment type="caution">
    <text evidence="23">The sequence shown here is derived from an EMBL/GenBank/DDBJ whole genome shotgun (WGS) entry which is preliminary data.</text>
</comment>
<keyword evidence="6" id="KW-0547">Nucleotide-binding</keyword>
<reference evidence="23" key="1">
    <citation type="journal article" date="2020" name="Phytopathology">
        <title>Genome Sequence Resources of Colletotrichum truncatum, C. plurivorum, C. musicola, and C. sojae: Four Species Pathogenic to Soybean (Glycine max).</title>
        <authorList>
            <person name="Rogerio F."/>
            <person name="Boufleur T.R."/>
            <person name="Ciampi-Guillardi M."/>
            <person name="Sukno S.A."/>
            <person name="Thon M.R."/>
            <person name="Massola Junior N.S."/>
            <person name="Baroncelli R."/>
        </authorList>
    </citation>
    <scope>NUCLEOTIDE SEQUENCE</scope>
    <source>
        <strain evidence="23">LFN0074</strain>
    </source>
</reference>
<evidence type="ECO:0000256" key="1">
    <source>
        <dbReference type="ARBA" id="ARBA00001936"/>
    </source>
</evidence>
<dbReference type="SMART" id="SM00490">
    <property type="entry name" value="HELICc"/>
    <property type="match status" value="1"/>
</dbReference>
<evidence type="ECO:0000259" key="19">
    <source>
        <dbReference type="PROSITE" id="PS50142"/>
    </source>
</evidence>
<dbReference type="PROSITE" id="PS51327">
    <property type="entry name" value="DICER_DSRBF"/>
    <property type="match status" value="1"/>
</dbReference>
<dbReference type="Pfam" id="PF00636">
    <property type="entry name" value="Ribonuclease_3"/>
    <property type="match status" value="2"/>
</dbReference>
<dbReference type="GO" id="GO:0003723">
    <property type="term" value="F:RNA binding"/>
    <property type="evidence" value="ECO:0007669"/>
    <property type="project" value="UniProtKB-UniRule"/>
</dbReference>
<evidence type="ECO:0000256" key="16">
    <source>
        <dbReference type="SAM" id="Coils"/>
    </source>
</evidence>
<dbReference type="PANTHER" id="PTHR14950">
    <property type="entry name" value="DICER-RELATED"/>
    <property type="match status" value="1"/>
</dbReference>
<sequence>MVDYSRSSSSGSNPLEDDVLSEASGSGPQNQELASASAEDLFLDNEAPAEPSSGNSVIMNSRAYQVEMHAASMRQNVIVAMDTGSGKTQVAVLRIKSELERTPMEKIVWFLAPTVSLCTQQFAVLKSQIPTVQIKFLSGEDNVDSWSDQSVWDDVLLNVRVVVSTYQILLDALSHAFVRMERLSLVVFDEAHNCVGKSPGSRIMATYHEQKRSHQPIPHILGLTASPTFGSKVESINALESTLDAVCKTPTMHRADLLACVKKPELAYVQYISRDAYDVPRSVQSLRAALQTLDILEDPYVLHLQAEGTERSQRDLSDVLDSHDTYIQNQMTSFGRQAYQIFRELGPWAADYYVWEVISRFKHAVRSRSVWLDTWKEDEKEYLARVLSKVDCRCPSPESISRDVLSEKVFVLVEKLLQDNADVIGIIFAKERATVGVLSHILTSYEPLRAKFQVGAMVGTSQFQARKRDIWDLTRTEDSHALQLFRSGKVNLLVATSVLEEGIDVPACNLVLCFDHPPNLKSFIQRRGRARMRESKLLMLVDASEPFQQEWEAMETEMKRQYEEQERELEHLQEVEETEEPEEMKFVVEETNAFLDLDNAKQHLDHICRILSPGEYIDWRPDYILHKLDATDTPDLMVTVQLPSYFPEAVRCASSRRAWKSEKNAKKDAAFQAYVALYKAGLVNQNLLPFKPDDFVPGVDKRAAIVQVNGLLNAWFKVAIAWKRDDKLRATQVLLKDSRGAIKGEYEMVIPAWVPGLTTIPIYIDYNTSWTVEFGPQLPIDELTAPDHTAVLLALPYKHRWLSSELQQVVRFSAVGAELSMDQIGQIDFVPGKMSEDDLLCLIRGENESPYTYVGLIPDKPAPELVQKTFYGFEQAPSGVPYLTLKKWSRRSDFLHRPQSDPNQNIGTHKPYSRVYPVPLAKVDTIPASHAHFGVLIPSILHRIETWLVAKELSATLLLPLEISDPSLVLTAISAGSASEPTNYERLEFLGDSILKLSATINVAALNPEWPERLLSFKKDSIVANSTLCKAATKHGLDKFILTKPFTGQKWRPIYVEDVLHNANATSTRKISSKTLADIVEALIGASTVDGGLSKALDCISIFLQQIQWSSLEDCRQVLFDVVPSDIELPSTLTPLEDLIGYRFKKKALLIQSMTHASSSVGNNIGCLERLEFIGDAILDNVIVDRLFNIEPRLPHQKMHLLKTAMVNGDFLGFLSLEQAVEQEEISVATNGRKKDPTLQHVRFALPLWKFMRHQTAAIGLEQVEVEKRYKKLREPIIHAMQHGKTYPWALLARLQLRKFYSDIFESLLGAVWVDSGSMETCAQVVARFGITGYLDRILRDDVHALHPKEELGHLAENERVQYVIEVHETEEREKEFDCKVIVGSRCVVEVSGGVSKDEVKVKAAEEAVNILKAEKMARENRPVILEHDENMDMCED</sequence>
<evidence type="ECO:0000256" key="11">
    <source>
        <dbReference type="ARBA" id="ARBA00022884"/>
    </source>
</evidence>
<keyword evidence="9" id="KW-0067">ATP-binding</keyword>
<dbReference type="GO" id="GO:0046872">
    <property type="term" value="F:metal ion binding"/>
    <property type="evidence" value="ECO:0007669"/>
    <property type="project" value="UniProtKB-KW"/>
</dbReference>
<keyword evidence="13" id="KW-0464">Manganese</keyword>
<evidence type="ECO:0000256" key="15">
    <source>
        <dbReference type="PROSITE-ProRule" id="PRU00657"/>
    </source>
</evidence>